<dbReference type="PANTHER" id="PTHR45662">
    <property type="entry name" value="PHOSPHATIDYLINOSITIDE PHOSPHATASE SAC1"/>
    <property type="match status" value="1"/>
</dbReference>
<dbReference type="EMBL" id="PEDP01000983">
    <property type="protein sequence ID" value="POS84504.1"/>
    <property type="molecule type" value="Genomic_DNA"/>
</dbReference>
<evidence type="ECO:0000259" key="2">
    <source>
        <dbReference type="PROSITE" id="PS50275"/>
    </source>
</evidence>
<feature type="domain" description="SAC" evidence="2">
    <location>
        <begin position="115"/>
        <end position="513"/>
    </location>
</feature>
<dbReference type="Pfam" id="PF02383">
    <property type="entry name" value="Syja_N"/>
    <property type="match status" value="1"/>
</dbReference>
<dbReference type="AlphaFoldDB" id="A0A2S4PR64"/>
<dbReference type="GO" id="GO:0043812">
    <property type="term" value="F:phosphatidylinositol-4-phosphate phosphatase activity"/>
    <property type="evidence" value="ECO:0007669"/>
    <property type="project" value="TreeGrafter"/>
</dbReference>
<dbReference type="PANTHER" id="PTHR45662:SF2">
    <property type="entry name" value="PHOSPHATIDYLINOSITOL-3-PHOSPHATASE SAC1"/>
    <property type="match status" value="1"/>
</dbReference>
<dbReference type="PROSITE" id="PS50275">
    <property type="entry name" value="SAC"/>
    <property type="match status" value="1"/>
</dbReference>
<sequence>MIQLPFRDINVHATLTQYAFTSPSSPSTPTLVIDRPSGGIRLNDGKSLGKRIFSIAGILGIIKLRLDKYIIVITKAEKAGILKGHSIYEIKATELLPLRERTLYDQDEDTYLALLKSFLKLGPMYFSYSLDLTNTFQRQSQSDLISPLWKRADDRFFWNKFVQSDFIDFRISGSRQQPGQQSAIDPYILPVIFGMLRIVPTQIKSTLLTLVLITRRSRHRAGSRYFSRGIDERGNASNFNESEQIIILNDTSSGLNGFGGEKNLKDRKIGDSCKEVQILSYVQIRGSVPVYWTEVNNLYYTPKLQVRGVEAAVSAAKAHFEEQTKLYGDIFLVNLVKHTGREQAIKDAYEKMINLLTSKPVDYKGPDDFGDEKLRNLEPSSYRQIKDQLHYIYFDYHNETKGLGTNKTQIFLDRLAKVLEKQQYFYCIETPGDKARLDVRNQQSSVFRTNCMDCLDRTNIIQSLLAKSVLNRQLRDVGVLSRHEDLSSFEGFEFLFRNLWADNADVISKAYSGSGALKTDVTRTGTRTKAGMIQDLRNSLTRYVMNNFLDGPKQDAFDLFMGTYLPGTDSDLIFIDKRPLLIQSIPYILAFSIFFVLVGLSSRRLPDAAAFPVKFFTLFWFVVGVWCSIFIMSHGMLYVNWPKLVPRPWAVEGYKEAFNSVLKDKVIGSLVTRHERGLSIVRYTNAEEGKKRIE</sequence>
<dbReference type="STRING" id="225359.A0A2S4PR64"/>
<keyword evidence="1" id="KW-0472">Membrane</keyword>
<reference evidence="3 4" key="1">
    <citation type="submission" date="2017-10" db="EMBL/GenBank/DDBJ databases">
        <title>Development of genomic resources for the powdery mildew, Erysiphe pulchra.</title>
        <authorList>
            <person name="Wadl P.A."/>
            <person name="Mack B.M."/>
            <person name="Moore G."/>
            <person name="Beltz S.B."/>
        </authorList>
    </citation>
    <scope>NUCLEOTIDE SEQUENCE [LARGE SCALE GENOMIC DNA]</scope>
    <source>
        <strain evidence="3">Cflorida</strain>
    </source>
</reference>
<evidence type="ECO:0000313" key="3">
    <source>
        <dbReference type="EMBL" id="POS84504.1"/>
    </source>
</evidence>
<accession>A0A2S4PR64</accession>
<evidence type="ECO:0000256" key="1">
    <source>
        <dbReference type="SAM" id="Phobius"/>
    </source>
</evidence>
<dbReference type="Proteomes" id="UP000237438">
    <property type="component" value="Unassembled WGS sequence"/>
</dbReference>
<dbReference type="InterPro" id="IPR002013">
    <property type="entry name" value="SAC_dom"/>
</dbReference>
<dbReference type="GO" id="GO:0005783">
    <property type="term" value="C:endoplasmic reticulum"/>
    <property type="evidence" value="ECO:0007669"/>
    <property type="project" value="TreeGrafter"/>
</dbReference>
<dbReference type="GO" id="GO:0046856">
    <property type="term" value="P:phosphatidylinositol dephosphorylation"/>
    <property type="evidence" value="ECO:0007669"/>
    <property type="project" value="TreeGrafter"/>
</dbReference>
<keyword evidence="1" id="KW-0812">Transmembrane</keyword>
<protein>
    <recommendedName>
        <fullName evidence="2">SAC domain-containing protein</fullName>
    </recommendedName>
</protein>
<feature type="transmembrane region" description="Helical" evidence="1">
    <location>
        <begin position="580"/>
        <end position="598"/>
    </location>
</feature>
<dbReference type="OrthoDB" id="405996at2759"/>
<evidence type="ECO:0000313" key="4">
    <source>
        <dbReference type="Proteomes" id="UP000237438"/>
    </source>
</evidence>
<gene>
    <name evidence="3" type="ORF">EPUL_003977</name>
</gene>
<keyword evidence="1" id="KW-1133">Transmembrane helix</keyword>
<keyword evidence="4" id="KW-1185">Reference proteome</keyword>
<feature type="transmembrane region" description="Helical" evidence="1">
    <location>
        <begin position="618"/>
        <end position="639"/>
    </location>
</feature>
<comment type="caution">
    <text evidence="3">The sequence shown here is derived from an EMBL/GenBank/DDBJ whole genome shotgun (WGS) entry which is preliminary data.</text>
</comment>
<proteinExistence type="predicted"/>
<organism evidence="3 4">
    <name type="scientific">Erysiphe pulchra</name>
    <dbReference type="NCBI Taxonomy" id="225359"/>
    <lineage>
        <taxon>Eukaryota</taxon>
        <taxon>Fungi</taxon>
        <taxon>Dikarya</taxon>
        <taxon>Ascomycota</taxon>
        <taxon>Pezizomycotina</taxon>
        <taxon>Leotiomycetes</taxon>
        <taxon>Erysiphales</taxon>
        <taxon>Erysiphaceae</taxon>
        <taxon>Erysiphe</taxon>
    </lineage>
</organism>
<name>A0A2S4PR64_9PEZI</name>